<gene>
    <name evidence="9" type="ORF">HQ43_05990</name>
</gene>
<comment type="subcellular location">
    <subcellularLocation>
        <location evidence="1">Cell membrane</location>
        <topology evidence="1">Single-pass membrane protein</topology>
    </subcellularLocation>
</comment>
<evidence type="ECO:0000256" key="6">
    <source>
        <dbReference type="SAM" id="MobiDB-lite"/>
    </source>
</evidence>
<evidence type="ECO:0000259" key="8">
    <source>
        <dbReference type="Pfam" id="PF04024"/>
    </source>
</evidence>
<evidence type="ECO:0000256" key="2">
    <source>
        <dbReference type="ARBA" id="ARBA00022475"/>
    </source>
</evidence>
<keyword evidence="10" id="KW-1185">Reference proteome</keyword>
<comment type="caution">
    <text evidence="9">The sequence shown here is derived from an EMBL/GenBank/DDBJ whole genome shotgun (WGS) entry which is preliminary data.</text>
</comment>
<evidence type="ECO:0000256" key="5">
    <source>
        <dbReference type="ARBA" id="ARBA00023136"/>
    </source>
</evidence>
<name>A0ABR4XKZ0_9PORP</name>
<keyword evidence="2" id="KW-1003">Cell membrane</keyword>
<evidence type="ECO:0000256" key="7">
    <source>
        <dbReference type="SAM" id="Phobius"/>
    </source>
</evidence>
<dbReference type="Proteomes" id="UP000030101">
    <property type="component" value="Unassembled WGS sequence"/>
</dbReference>
<evidence type="ECO:0000256" key="1">
    <source>
        <dbReference type="ARBA" id="ARBA00004162"/>
    </source>
</evidence>
<evidence type="ECO:0000313" key="9">
    <source>
        <dbReference type="EMBL" id="KGN91655.1"/>
    </source>
</evidence>
<keyword evidence="4 7" id="KW-1133">Transmembrane helix</keyword>
<feature type="region of interest" description="Disordered" evidence="6">
    <location>
        <begin position="89"/>
        <end position="120"/>
    </location>
</feature>
<feature type="transmembrane region" description="Helical" evidence="7">
    <location>
        <begin position="298"/>
        <end position="322"/>
    </location>
</feature>
<dbReference type="PANTHER" id="PTHR33885">
    <property type="entry name" value="PHAGE SHOCK PROTEIN C"/>
    <property type="match status" value="1"/>
</dbReference>
<sequence>MKKTETVSIAKRSFQIENDAYNLLDSYIRNLEAHFAKSDPSGEIVADIEEHIAELFEEHTRQGVYVLTMEDIKSVIERVGSVDEIIHSDPESEAQQEKKPGSETPPLPPLPPKSRPRQRRKTYYRHPTNRWFGGVLGGLGSYFKIDPLFLRLITLLLLLTPMSYYIIVLYVAVWFYINEAKSIAELLEMEGEEVTANTIWQKVSSSASSSGLGEERSGSSPIPGSFNRLKEEADRILPVENKQKRTILITAMVAVGAILLIALPFLLYKTHMFGSYFYMGNTFNHLVDNVLPTFAGTFGVFILIPIILLILLVMVFFFALSVVPTGLILRTEKWNIYTKTILIVLWFIFLSWVF</sequence>
<dbReference type="Pfam" id="PF04024">
    <property type="entry name" value="PspC"/>
    <property type="match status" value="1"/>
</dbReference>
<dbReference type="InterPro" id="IPR052027">
    <property type="entry name" value="PspC"/>
</dbReference>
<reference evidence="9 10" key="1">
    <citation type="submission" date="2014-08" db="EMBL/GenBank/DDBJ databases">
        <title>Porphyromonas canoris strain:OH2762 Genome sequencing.</title>
        <authorList>
            <person name="Wallis C."/>
            <person name="Deusch O."/>
            <person name="O'Flynn C."/>
            <person name="Davis I."/>
            <person name="Jospin G."/>
            <person name="Darling A.E."/>
            <person name="Coil D.A."/>
            <person name="Alexiev A."/>
            <person name="Horsfall A."/>
            <person name="Kirkwood N."/>
            <person name="Harris S."/>
            <person name="Eisen J.A."/>
        </authorList>
    </citation>
    <scope>NUCLEOTIDE SEQUENCE [LARGE SCALE GENOMIC DNA]</scope>
    <source>
        <strain evidence="10">COT-108 OH2762</strain>
    </source>
</reference>
<proteinExistence type="predicted"/>
<keyword evidence="3 7" id="KW-0812">Transmembrane</keyword>
<evidence type="ECO:0000256" key="3">
    <source>
        <dbReference type="ARBA" id="ARBA00022692"/>
    </source>
</evidence>
<feature type="transmembrane region" description="Helical" evidence="7">
    <location>
        <begin position="334"/>
        <end position="353"/>
    </location>
</feature>
<keyword evidence="5 7" id="KW-0472">Membrane</keyword>
<dbReference type="EMBL" id="JQZV01000013">
    <property type="protein sequence ID" value="KGN91655.1"/>
    <property type="molecule type" value="Genomic_DNA"/>
</dbReference>
<accession>A0ABR4XKZ0</accession>
<evidence type="ECO:0000313" key="10">
    <source>
        <dbReference type="Proteomes" id="UP000030101"/>
    </source>
</evidence>
<feature type="transmembrane region" description="Helical" evidence="7">
    <location>
        <begin position="149"/>
        <end position="177"/>
    </location>
</feature>
<feature type="compositionally biased region" description="Basic and acidic residues" evidence="6">
    <location>
        <begin position="89"/>
        <end position="101"/>
    </location>
</feature>
<organism evidence="9 10">
    <name type="scientific">Porphyromonas canoris</name>
    <dbReference type="NCBI Taxonomy" id="36875"/>
    <lineage>
        <taxon>Bacteria</taxon>
        <taxon>Pseudomonadati</taxon>
        <taxon>Bacteroidota</taxon>
        <taxon>Bacteroidia</taxon>
        <taxon>Bacteroidales</taxon>
        <taxon>Porphyromonadaceae</taxon>
        <taxon>Porphyromonas</taxon>
    </lineage>
</organism>
<dbReference type="PANTHER" id="PTHR33885:SF3">
    <property type="entry name" value="PHAGE SHOCK PROTEIN C"/>
    <property type="match status" value="1"/>
</dbReference>
<protein>
    <recommendedName>
        <fullName evidence="8">Phage shock protein PspC N-terminal domain-containing protein</fullName>
    </recommendedName>
</protein>
<dbReference type="RefSeq" id="WP_036790941.1">
    <property type="nucleotide sequence ID" value="NZ_JQZV01000013.1"/>
</dbReference>
<feature type="domain" description="Phage shock protein PspC N-terminal" evidence="8">
    <location>
        <begin position="121"/>
        <end position="179"/>
    </location>
</feature>
<evidence type="ECO:0000256" key="4">
    <source>
        <dbReference type="ARBA" id="ARBA00022989"/>
    </source>
</evidence>
<feature type="transmembrane region" description="Helical" evidence="7">
    <location>
        <begin position="247"/>
        <end position="268"/>
    </location>
</feature>
<feature type="compositionally biased region" description="Pro residues" evidence="6">
    <location>
        <begin position="103"/>
        <end position="113"/>
    </location>
</feature>
<dbReference type="InterPro" id="IPR007168">
    <property type="entry name" value="Phageshock_PspC_N"/>
</dbReference>